<dbReference type="EMBL" id="JAAGYR010000009">
    <property type="protein sequence ID" value="NEN75792.1"/>
    <property type="molecule type" value="Genomic_DNA"/>
</dbReference>
<dbReference type="Pfam" id="PF12833">
    <property type="entry name" value="HTH_18"/>
    <property type="match status" value="1"/>
</dbReference>
<sequence>MNYQKLVIANNNLSGEEQIFYFKSGLRCKFSHLYINHDTQEPIEGAFHPDVRLIITLQGKSEIQFSHTQFQQNAHQHPQITLLPIIQTALGKKIYQGKQHQIEFVIFIPLHWLQERGFADITQYHLKTQKLVFTHKMNRLLNRFKQTVQGYHAIEWLEKETDLTTLITESLKQYYEKPLQKNKSDLIMDLCQKLESGEFDHYTLSDIAKYCHTNITSLQQQFHQTTQLSIGAYLRRCKLERAYRALLQNATVIQAAEIAKYTNPDNFSTAFKKQFGISPRQVKKQILF</sequence>
<evidence type="ECO:0000256" key="2">
    <source>
        <dbReference type="ARBA" id="ARBA00023125"/>
    </source>
</evidence>
<organism evidence="5 6">
    <name type="scientific">Pelistega ratti</name>
    <dbReference type="NCBI Taxonomy" id="2652177"/>
    <lineage>
        <taxon>Bacteria</taxon>
        <taxon>Pseudomonadati</taxon>
        <taxon>Pseudomonadota</taxon>
        <taxon>Betaproteobacteria</taxon>
        <taxon>Burkholderiales</taxon>
        <taxon>Alcaligenaceae</taxon>
        <taxon>Pelistega</taxon>
    </lineage>
</organism>
<keyword evidence="3" id="KW-0804">Transcription</keyword>
<keyword evidence="1" id="KW-0805">Transcription regulation</keyword>
<dbReference type="PANTHER" id="PTHR43280:SF2">
    <property type="entry name" value="HTH-TYPE TRANSCRIPTIONAL REGULATOR EXSA"/>
    <property type="match status" value="1"/>
</dbReference>
<dbReference type="Gene3D" id="1.10.10.60">
    <property type="entry name" value="Homeodomain-like"/>
    <property type="match status" value="1"/>
</dbReference>
<evidence type="ECO:0000256" key="1">
    <source>
        <dbReference type="ARBA" id="ARBA00023015"/>
    </source>
</evidence>
<dbReference type="SUPFAM" id="SSF46689">
    <property type="entry name" value="Homeodomain-like"/>
    <property type="match status" value="1"/>
</dbReference>
<gene>
    <name evidence="5" type="ORF">F9B74_05565</name>
</gene>
<evidence type="ECO:0000313" key="5">
    <source>
        <dbReference type="EMBL" id="NEN75792.1"/>
    </source>
</evidence>
<keyword evidence="2" id="KW-0238">DNA-binding</keyword>
<proteinExistence type="predicted"/>
<accession>A0A6L9Y5M5</accession>
<protein>
    <submittedName>
        <fullName evidence="5">Helix-turn-helix transcriptional regulator</fullName>
    </submittedName>
</protein>
<comment type="caution">
    <text evidence="5">The sequence shown here is derived from an EMBL/GenBank/DDBJ whole genome shotgun (WGS) entry which is preliminary data.</text>
</comment>
<dbReference type="PROSITE" id="PS01124">
    <property type="entry name" value="HTH_ARAC_FAMILY_2"/>
    <property type="match status" value="1"/>
</dbReference>
<dbReference type="Proteomes" id="UP000477651">
    <property type="component" value="Unassembled WGS sequence"/>
</dbReference>
<dbReference type="PANTHER" id="PTHR43280">
    <property type="entry name" value="ARAC-FAMILY TRANSCRIPTIONAL REGULATOR"/>
    <property type="match status" value="1"/>
</dbReference>
<reference evidence="5 6" key="1">
    <citation type="submission" date="2020-02" db="EMBL/GenBank/DDBJ databases">
        <title>Pelistega sp. NLN82 were isolated from wild rodents of the Hainan Island.</title>
        <authorList>
            <person name="Niu N."/>
            <person name="Zhou J."/>
        </authorList>
    </citation>
    <scope>NUCLEOTIDE SEQUENCE [LARGE SCALE GENOMIC DNA]</scope>
    <source>
        <strain evidence="5 6">NLN82</strain>
    </source>
</reference>
<dbReference type="SMART" id="SM00342">
    <property type="entry name" value="HTH_ARAC"/>
    <property type="match status" value="1"/>
</dbReference>
<keyword evidence="6" id="KW-1185">Reference proteome</keyword>
<dbReference type="GO" id="GO:0043565">
    <property type="term" value="F:sequence-specific DNA binding"/>
    <property type="evidence" value="ECO:0007669"/>
    <property type="project" value="InterPro"/>
</dbReference>
<evidence type="ECO:0000313" key="6">
    <source>
        <dbReference type="Proteomes" id="UP000477651"/>
    </source>
</evidence>
<evidence type="ECO:0000256" key="3">
    <source>
        <dbReference type="ARBA" id="ARBA00023163"/>
    </source>
</evidence>
<evidence type="ECO:0000259" key="4">
    <source>
        <dbReference type="PROSITE" id="PS01124"/>
    </source>
</evidence>
<dbReference type="InterPro" id="IPR018060">
    <property type="entry name" value="HTH_AraC"/>
</dbReference>
<feature type="domain" description="HTH araC/xylS-type" evidence="4">
    <location>
        <begin position="184"/>
        <end position="285"/>
    </location>
</feature>
<dbReference type="RefSeq" id="WP_163764382.1">
    <property type="nucleotide sequence ID" value="NZ_JAAGYR010000009.1"/>
</dbReference>
<dbReference type="InterPro" id="IPR009057">
    <property type="entry name" value="Homeodomain-like_sf"/>
</dbReference>
<name>A0A6L9Y5M5_9BURK</name>
<dbReference type="AlphaFoldDB" id="A0A6L9Y5M5"/>
<dbReference type="GO" id="GO:0003700">
    <property type="term" value="F:DNA-binding transcription factor activity"/>
    <property type="evidence" value="ECO:0007669"/>
    <property type="project" value="InterPro"/>
</dbReference>